<feature type="transmembrane region" description="Helical" evidence="1">
    <location>
        <begin position="43"/>
        <end position="66"/>
    </location>
</feature>
<gene>
    <name evidence="2" type="ORF">J3L21_15595</name>
</gene>
<sequence>MKPYPFFNIKTRPQHIFAIAALLSIILSFFTTAATIDINLHDTYFVVSAVHLCRLIGLIFFILWVIYTITEPILPVVWLKWGHVLVTLIALIIISYFSAQLSIRGPHKYYTDGQIREAVNINTIITIATTVLLTAQLLFIANLMTGIVKKAFLSSHRYKNRKI</sequence>
<name>A0ABX7UMX0_9SPHI</name>
<dbReference type="Gene3D" id="1.20.210.10">
    <property type="entry name" value="Cytochrome c oxidase-like, subunit I domain"/>
    <property type="match status" value="1"/>
</dbReference>
<dbReference type="SUPFAM" id="SSF81442">
    <property type="entry name" value="Cytochrome c oxidase subunit I-like"/>
    <property type="match status" value="1"/>
</dbReference>
<evidence type="ECO:0000256" key="1">
    <source>
        <dbReference type="SAM" id="Phobius"/>
    </source>
</evidence>
<dbReference type="Proteomes" id="UP000663940">
    <property type="component" value="Chromosome"/>
</dbReference>
<evidence type="ECO:0000313" key="2">
    <source>
        <dbReference type="EMBL" id="QTE53320.1"/>
    </source>
</evidence>
<feature type="transmembrane region" description="Helical" evidence="1">
    <location>
        <begin position="119"/>
        <end position="140"/>
    </location>
</feature>
<accession>A0ABX7UMX0</accession>
<keyword evidence="1" id="KW-1133">Transmembrane helix</keyword>
<reference evidence="2 3" key="1">
    <citation type="submission" date="2021-03" db="EMBL/GenBank/DDBJ databases">
        <title>Mucilaginibacter strains isolated from gold and copper mining confer multi heavy-metal resistance.</title>
        <authorList>
            <person name="Li Y."/>
        </authorList>
    </citation>
    <scope>NUCLEOTIDE SEQUENCE [LARGE SCALE GENOMIC DNA]</scope>
    <source>
        <strain evidence="2 3">P2-4</strain>
    </source>
</reference>
<dbReference type="InterPro" id="IPR036927">
    <property type="entry name" value="Cyt_c_oxase-like_su1_sf"/>
</dbReference>
<keyword evidence="1" id="KW-0812">Transmembrane</keyword>
<keyword evidence="1" id="KW-0472">Membrane</keyword>
<dbReference type="EMBL" id="CP071880">
    <property type="protein sequence ID" value="QTE53320.1"/>
    <property type="molecule type" value="Genomic_DNA"/>
</dbReference>
<protein>
    <submittedName>
        <fullName evidence="2">Uncharacterized protein</fullName>
    </submittedName>
</protein>
<feature type="transmembrane region" description="Helical" evidence="1">
    <location>
        <begin position="78"/>
        <end position="99"/>
    </location>
</feature>
<keyword evidence="3" id="KW-1185">Reference proteome</keyword>
<proteinExistence type="predicted"/>
<dbReference type="RefSeq" id="WP_112654952.1">
    <property type="nucleotide sequence ID" value="NZ_CP071879.1"/>
</dbReference>
<organism evidence="2 3">
    <name type="scientific">Mucilaginibacter rubeus</name>
    <dbReference type="NCBI Taxonomy" id="2027860"/>
    <lineage>
        <taxon>Bacteria</taxon>
        <taxon>Pseudomonadati</taxon>
        <taxon>Bacteroidota</taxon>
        <taxon>Sphingobacteriia</taxon>
        <taxon>Sphingobacteriales</taxon>
        <taxon>Sphingobacteriaceae</taxon>
        <taxon>Mucilaginibacter</taxon>
    </lineage>
</organism>
<evidence type="ECO:0000313" key="3">
    <source>
        <dbReference type="Proteomes" id="UP000663940"/>
    </source>
</evidence>